<gene>
    <name evidence="1" type="ORF">MSSD14B_23410</name>
</gene>
<accession>A0A5M3Q0G6</accession>
<evidence type="ECO:0000313" key="2">
    <source>
        <dbReference type="Proteomes" id="UP000387223"/>
    </source>
</evidence>
<proteinExistence type="predicted"/>
<sequence>MGRYKKTFFLDRAFCNQLGFMAGEEEFIIGLPSQKYDVDVYESFSKVQACSGFLVHPLEYLFLVMHAGNEDTRHSNTIAVALPFPRSLHDKLAHIGRVTFVKMNEQNEYLGSRAETGDSFEIEVRKDKSMFWERR</sequence>
<comment type="caution">
    <text evidence="1">The sequence shown here is derived from an EMBL/GenBank/DDBJ whole genome shotgun (WGS) entry which is preliminary data.</text>
</comment>
<dbReference type="Proteomes" id="UP000387223">
    <property type="component" value="Unassembled WGS sequence"/>
</dbReference>
<dbReference type="AlphaFoldDB" id="A0A5M3Q0G6"/>
<organism evidence="1 2">
    <name type="scientific">Marinobacter salsuginis</name>
    <dbReference type="NCBI Taxonomy" id="418719"/>
    <lineage>
        <taxon>Bacteria</taxon>
        <taxon>Pseudomonadati</taxon>
        <taxon>Pseudomonadota</taxon>
        <taxon>Gammaproteobacteria</taxon>
        <taxon>Pseudomonadales</taxon>
        <taxon>Marinobacteraceae</taxon>
        <taxon>Marinobacter</taxon>
    </lineage>
</organism>
<reference evidence="1 2" key="1">
    <citation type="journal article" date="2019" name="J. Gen. Appl. Microbiol.">
        <title>Aerobic degradation of cis-dichloroethene by the marine bacterium Marinobacter salsuginis strain 5N-3.</title>
        <authorList>
            <person name="Inoue Y."/>
            <person name="Fukunaga Y."/>
            <person name="Katsumata H."/>
            <person name="Ohji S."/>
            <person name="Hosoyama A."/>
            <person name="Mori K."/>
            <person name="Ando K."/>
        </authorList>
    </citation>
    <scope>NUCLEOTIDE SEQUENCE [LARGE SCALE GENOMIC DNA]</scope>
    <source>
        <strain evidence="1 2">NBRC 109114</strain>
    </source>
</reference>
<dbReference type="EMBL" id="BGZI01000015">
    <property type="protein sequence ID" value="GBO88673.1"/>
    <property type="molecule type" value="Genomic_DNA"/>
</dbReference>
<evidence type="ECO:0000313" key="1">
    <source>
        <dbReference type="EMBL" id="GBO88673.1"/>
    </source>
</evidence>
<protein>
    <submittedName>
        <fullName evidence="1">Uncharacterized protein</fullName>
    </submittedName>
</protein>
<name>A0A5M3Q0G6_9GAMM</name>